<proteinExistence type="predicted"/>
<dbReference type="Proteomes" id="UP001279734">
    <property type="component" value="Unassembled WGS sequence"/>
</dbReference>
<accession>A0AAD3S749</accession>
<gene>
    <name evidence="1" type="ORF">Nepgr_007558</name>
</gene>
<protein>
    <submittedName>
        <fullName evidence="1">Uncharacterized protein</fullName>
    </submittedName>
</protein>
<organism evidence="1 2">
    <name type="scientific">Nepenthes gracilis</name>
    <name type="common">Slender pitcher plant</name>
    <dbReference type="NCBI Taxonomy" id="150966"/>
    <lineage>
        <taxon>Eukaryota</taxon>
        <taxon>Viridiplantae</taxon>
        <taxon>Streptophyta</taxon>
        <taxon>Embryophyta</taxon>
        <taxon>Tracheophyta</taxon>
        <taxon>Spermatophyta</taxon>
        <taxon>Magnoliopsida</taxon>
        <taxon>eudicotyledons</taxon>
        <taxon>Gunneridae</taxon>
        <taxon>Pentapetalae</taxon>
        <taxon>Caryophyllales</taxon>
        <taxon>Nepenthaceae</taxon>
        <taxon>Nepenthes</taxon>
    </lineage>
</organism>
<sequence length="115" mass="12549">MPLMAISGGITLKFMASFCLEILQKDNGNEDGVAARKRPWNSYRDPLCGEIEKVARSLMLVGIGQVSSSYAGHLSLVLQQQEHDLIVEEIPTVIRLPQPAVTVWAVRVDTSISAA</sequence>
<dbReference type="AlphaFoldDB" id="A0AAD3S749"/>
<evidence type="ECO:0000313" key="1">
    <source>
        <dbReference type="EMBL" id="GMH05718.1"/>
    </source>
</evidence>
<name>A0AAD3S749_NEPGR</name>
<keyword evidence="2" id="KW-1185">Reference proteome</keyword>
<reference evidence="1" key="1">
    <citation type="submission" date="2023-05" db="EMBL/GenBank/DDBJ databases">
        <title>Nepenthes gracilis genome sequencing.</title>
        <authorList>
            <person name="Fukushima K."/>
        </authorList>
    </citation>
    <scope>NUCLEOTIDE SEQUENCE</scope>
    <source>
        <strain evidence="1">SING2019-196</strain>
    </source>
</reference>
<comment type="caution">
    <text evidence="1">The sequence shown here is derived from an EMBL/GenBank/DDBJ whole genome shotgun (WGS) entry which is preliminary data.</text>
</comment>
<dbReference type="EMBL" id="BSYO01000006">
    <property type="protein sequence ID" value="GMH05718.1"/>
    <property type="molecule type" value="Genomic_DNA"/>
</dbReference>
<evidence type="ECO:0000313" key="2">
    <source>
        <dbReference type="Proteomes" id="UP001279734"/>
    </source>
</evidence>